<evidence type="ECO:0000256" key="3">
    <source>
        <dbReference type="ARBA" id="ARBA00022692"/>
    </source>
</evidence>
<dbReference type="Proteomes" id="UP000436138">
    <property type="component" value="Chromosome"/>
</dbReference>
<keyword evidence="3 7" id="KW-0812">Transmembrane</keyword>
<feature type="transmembrane region" description="Helical" evidence="7">
    <location>
        <begin position="224"/>
        <end position="245"/>
    </location>
</feature>
<dbReference type="RefSeq" id="WP_158920165.1">
    <property type="nucleotide sequence ID" value="NZ_CP047020.1"/>
</dbReference>
<feature type="region of interest" description="Disordered" evidence="6">
    <location>
        <begin position="322"/>
        <end position="348"/>
    </location>
</feature>
<protein>
    <submittedName>
        <fullName evidence="8">Amino acid permease</fullName>
    </submittedName>
</protein>
<gene>
    <name evidence="8" type="ORF">GQF42_15180</name>
</gene>
<proteinExistence type="predicted"/>
<keyword evidence="9" id="KW-1185">Reference proteome</keyword>
<feature type="transmembrane region" description="Helical" evidence="7">
    <location>
        <begin position="53"/>
        <end position="74"/>
    </location>
</feature>
<evidence type="ECO:0000256" key="7">
    <source>
        <dbReference type="SAM" id="Phobius"/>
    </source>
</evidence>
<dbReference type="GO" id="GO:0022857">
    <property type="term" value="F:transmembrane transporter activity"/>
    <property type="evidence" value="ECO:0007669"/>
    <property type="project" value="InterPro"/>
</dbReference>
<dbReference type="Pfam" id="PF13520">
    <property type="entry name" value="AA_permease_2"/>
    <property type="match status" value="1"/>
</dbReference>
<feature type="transmembrane region" description="Helical" evidence="7">
    <location>
        <begin position="169"/>
        <end position="192"/>
    </location>
</feature>
<feature type="transmembrane region" description="Helical" evidence="7">
    <location>
        <begin position="86"/>
        <end position="104"/>
    </location>
</feature>
<evidence type="ECO:0000313" key="9">
    <source>
        <dbReference type="Proteomes" id="UP000436138"/>
    </source>
</evidence>
<feature type="transmembrane region" description="Helical" evidence="7">
    <location>
        <begin position="125"/>
        <end position="149"/>
    </location>
</feature>
<evidence type="ECO:0000256" key="1">
    <source>
        <dbReference type="ARBA" id="ARBA00004651"/>
    </source>
</evidence>
<reference evidence="8 9" key="1">
    <citation type="submission" date="2019-12" db="EMBL/GenBank/DDBJ databases">
        <title>Streptomyces sp. strain T44 isolated from rhizosphere soil of Broussonetia papyrifera.</title>
        <authorList>
            <person name="Mo P."/>
        </authorList>
    </citation>
    <scope>NUCLEOTIDE SEQUENCE [LARGE SCALE GENOMIC DNA]</scope>
    <source>
        <strain evidence="8 9">T44</strain>
    </source>
</reference>
<accession>A0A6I6MUU0</accession>
<keyword evidence="4 7" id="KW-1133">Transmembrane helix</keyword>
<keyword evidence="2" id="KW-1003">Cell membrane</keyword>
<dbReference type="GO" id="GO:0005886">
    <property type="term" value="C:plasma membrane"/>
    <property type="evidence" value="ECO:0007669"/>
    <property type="project" value="UniProtKB-SubCell"/>
</dbReference>
<name>A0A6I6MUU0_9ACTN</name>
<evidence type="ECO:0000256" key="5">
    <source>
        <dbReference type="ARBA" id="ARBA00023136"/>
    </source>
</evidence>
<feature type="transmembrane region" description="Helical" evidence="7">
    <location>
        <begin position="20"/>
        <end position="41"/>
    </location>
</feature>
<dbReference type="EMBL" id="CP047020">
    <property type="protein sequence ID" value="QHA04448.1"/>
    <property type="molecule type" value="Genomic_DNA"/>
</dbReference>
<evidence type="ECO:0000256" key="6">
    <source>
        <dbReference type="SAM" id="MobiDB-lite"/>
    </source>
</evidence>
<dbReference type="Gene3D" id="1.20.1740.10">
    <property type="entry name" value="Amino acid/polyamine transporter I"/>
    <property type="match status" value="1"/>
</dbReference>
<dbReference type="PIRSF" id="PIRSF006060">
    <property type="entry name" value="AA_transporter"/>
    <property type="match status" value="1"/>
</dbReference>
<comment type="subcellular location">
    <subcellularLocation>
        <location evidence="1">Cell membrane</location>
        <topology evidence="1">Multi-pass membrane protein</topology>
    </subcellularLocation>
</comment>
<feature type="transmembrane region" description="Helical" evidence="7">
    <location>
        <begin position="278"/>
        <end position="300"/>
    </location>
</feature>
<evidence type="ECO:0000256" key="2">
    <source>
        <dbReference type="ARBA" id="ARBA00022475"/>
    </source>
</evidence>
<dbReference type="InterPro" id="IPR050367">
    <property type="entry name" value="APC_superfamily"/>
</dbReference>
<feature type="transmembrane region" description="Helical" evidence="7">
    <location>
        <begin position="251"/>
        <end position="271"/>
    </location>
</feature>
<evidence type="ECO:0000313" key="8">
    <source>
        <dbReference type="EMBL" id="QHA04448.1"/>
    </source>
</evidence>
<dbReference type="PANTHER" id="PTHR42770:SF13">
    <property type="entry name" value="L-METHIONINE_BRANCHED-CHAIN AMINO ACID EXPORTER YJEH"/>
    <property type="match status" value="1"/>
</dbReference>
<keyword evidence="5 7" id="KW-0472">Membrane</keyword>
<evidence type="ECO:0000256" key="4">
    <source>
        <dbReference type="ARBA" id="ARBA00022989"/>
    </source>
</evidence>
<dbReference type="KEGG" id="sbro:GQF42_15180"/>
<dbReference type="AlphaFoldDB" id="A0A6I6MUU0"/>
<sequence length="348" mass="35552">MRHANRVVTNPQDFWRITLGLSHGAGYAAAAAILAAAVLANYAGLQVSGRMQLLLVGLLVLLLACATVFAAPHVTAGHFTPFMPGGWLSVGSAALVLFYAFSGWEAASHLSAEFASPRRHLPRATVITLAIVGVLYLGLSTVTIGVLGARAGRSDVPLMLLLEQGVGPGARWLTAAAAICLSLGAVNTFIAGAARLGAALGRDGALPGWLAKGGGAGQVPRRSLTVQAVLTGALTLVAALLSVPLDPLMRVTSAFLAAVTVAGMGASLRLLPRRTPLWYAAWVAVVFTLVVLAFSGWLLVLPLAVGGCAAAYWRRRHGPVTRAGRPPAQAGEPAAADVASATSSGATP</sequence>
<organism evidence="8 9">
    <name type="scientific">Streptomyces broussonetiae</name>
    <dbReference type="NCBI Taxonomy" id="2686304"/>
    <lineage>
        <taxon>Bacteria</taxon>
        <taxon>Bacillati</taxon>
        <taxon>Actinomycetota</taxon>
        <taxon>Actinomycetes</taxon>
        <taxon>Kitasatosporales</taxon>
        <taxon>Streptomycetaceae</taxon>
        <taxon>Streptomyces</taxon>
    </lineage>
</organism>
<dbReference type="PANTHER" id="PTHR42770">
    <property type="entry name" value="AMINO ACID TRANSPORTER-RELATED"/>
    <property type="match status" value="1"/>
</dbReference>
<dbReference type="InterPro" id="IPR002293">
    <property type="entry name" value="AA/rel_permease1"/>
</dbReference>